<keyword evidence="2 4" id="KW-0479">Metal-binding</keyword>
<dbReference type="PROSITE" id="PS51007">
    <property type="entry name" value="CYTC"/>
    <property type="match status" value="1"/>
</dbReference>
<keyword evidence="7" id="KW-1185">Reference proteome</keyword>
<organism evidence="6 7">
    <name type="scientific">Methyloceanibacter superfactus</name>
    <dbReference type="NCBI Taxonomy" id="1774969"/>
    <lineage>
        <taxon>Bacteria</taxon>
        <taxon>Pseudomonadati</taxon>
        <taxon>Pseudomonadota</taxon>
        <taxon>Alphaproteobacteria</taxon>
        <taxon>Hyphomicrobiales</taxon>
        <taxon>Hyphomicrobiaceae</taxon>
        <taxon>Methyloceanibacter</taxon>
    </lineage>
</organism>
<dbReference type="GO" id="GO:0009055">
    <property type="term" value="F:electron transfer activity"/>
    <property type="evidence" value="ECO:0007669"/>
    <property type="project" value="InterPro"/>
</dbReference>
<evidence type="ECO:0000256" key="4">
    <source>
        <dbReference type="PROSITE-ProRule" id="PRU00433"/>
    </source>
</evidence>
<dbReference type="Proteomes" id="UP000094472">
    <property type="component" value="Unassembled WGS sequence"/>
</dbReference>
<dbReference type="GO" id="GO:0020037">
    <property type="term" value="F:heme binding"/>
    <property type="evidence" value="ECO:0007669"/>
    <property type="project" value="InterPro"/>
</dbReference>
<evidence type="ECO:0000256" key="3">
    <source>
        <dbReference type="ARBA" id="ARBA00023004"/>
    </source>
</evidence>
<dbReference type="InterPro" id="IPR036909">
    <property type="entry name" value="Cyt_c-like_dom_sf"/>
</dbReference>
<gene>
    <name evidence="6" type="ORF">AUC69_10980</name>
</gene>
<protein>
    <recommendedName>
        <fullName evidence="5">Cytochrome c domain-containing protein</fullName>
    </recommendedName>
</protein>
<dbReference type="EMBL" id="LPWF01000025">
    <property type="protein sequence ID" value="ODR97626.1"/>
    <property type="molecule type" value="Genomic_DNA"/>
</dbReference>
<accession>A0A1E3VXI1</accession>
<dbReference type="SUPFAM" id="SSF46626">
    <property type="entry name" value="Cytochrome c"/>
    <property type="match status" value="1"/>
</dbReference>
<evidence type="ECO:0000256" key="2">
    <source>
        <dbReference type="ARBA" id="ARBA00022723"/>
    </source>
</evidence>
<evidence type="ECO:0000259" key="5">
    <source>
        <dbReference type="PROSITE" id="PS51007"/>
    </source>
</evidence>
<dbReference type="InterPro" id="IPR009056">
    <property type="entry name" value="Cyt_c-like_dom"/>
</dbReference>
<dbReference type="AlphaFoldDB" id="A0A1E3VXI1"/>
<proteinExistence type="predicted"/>
<dbReference type="Gene3D" id="1.10.760.10">
    <property type="entry name" value="Cytochrome c-like domain"/>
    <property type="match status" value="1"/>
</dbReference>
<evidence type="ECO:0000313" key="6">
    <source>
        <dbReference type="EMBL" id="ODR97626.1"/>
    </source>
</evidence>
<comment type="caution">
    <text evidence="6">The sequence shown here is derived from an EMBL/GenBank/DDBJ whole genome shotgun (WGS) entry which is preliminary data.</text>
</comment>
<keyword evidence="1 4" id="KW-0349">Heme</keyword>
<evidence type="ECO:0000256" key="1">
    <source>
        <dbReference type="ARBA" id="ARBA00022617"/>
    </source>
</evidence>
<keyword evidence="3 4" id="KW-0408">Iron</keyword>
<name>A0A1E3VXI1_9HYPH</name>
<evidence type="ECO:0000313" key="7">
    <source>
        <dbReference type="Proteomes" id="UP000094472"/>
    </source>
</evidence>
<reference evidence="6 7" key="1">
    <citation type="journal article" date="2016" name="Environ. Microbiol.">
        <title>New Methyloceanibacter diversity from North Sea sediments includes methanotroph containing solely the soluble methane monooxygenase.</title>
        <authorList>
            <person name="Vekeman B."/>
            <person name="Kerckhof F.M."/>
            <person name="Cremers G."/>
            <person name="de Vos P."/>
            <person name="Vandamme P."/>
            <person name="Boon N."/>
            <person name="Op den Camp H.J."/>
            <person name="Heylen K."/>
        </authorList>
    </citation>
    <scope>NUCLEOTIDE SEQUENCE [LARGE SCALE GENOMIC DNA]</scope>
    <source>
        <strain evidence="6 7">R-67175</strain>
    </source>
</reference>
<dbReference type="GO" id="GO:0046872">
    <property type="term" value="F:metal ion binding"/>
    <property type="evidence" value="ECO:0007669"/>
    <property type="project" value="UniProtKB-KW"/>
</dbReference>
<dbReference type="STRING" id="1774969.AUC69_10980"/>
<feature type="domain" description="Cytochrome c" evidence="5">
    <location>
        <begin position="21"/>
        <end position="99"/>
    </location>
</feature>
<sequence>MGTVIIATLCLPSLAAAEHPGDPQAGYEYAKQVCSGCHGISAEPSPMPEATRFREVSDRPGVTGTALRVWMETTHPTMPNIIVPKQDMLNVIAYILDLKGRD</sequence>